<feature type="domain" description="Trypsin-co-occurring" evidence="1">
    <location>
        <begin position="5"/>
        <end position="98"/>
    </location>
</feature>
<dbReference type="GeneID" id="95795492"/>
<dbReference type="InterPro" id="IPR045794">
    <property type="entry name" value="Trypco1"/>
</dbReference>
<gene>
    <name evidence="2" type="ORF">BJ965_003516</name>
</gene>
<dbReference type="Proteomes" id="UP000565089">
    <property type="component" value="Unassembled WGS sequence"/>
</dbReference>
<sequence length="99" mass="10355">MTVADGEGNAVFEVQSDLAGSDLDLAADGGVVGRAETTLREALARVQPALAQVSQTVRTLQPDETEIQFGLKIGGEGGVIIAKGTTEVNFAVRVVWKRS</sequence>
<dbReference type="AlphaFoldDB" id="A0A7W7DMR6"/>
<dbReference type="RefSeq" id="WP_246545922.1">
    <property type="nucleotide sequence ID" value="NZ_JACHMS010000001.1"/>
</dbReference>
<keyword evidence="3" id="KW-1185">Reference proteome</keyword>
<evidence type="ECO:0000259" key="1">
    <source>
        <dbReference type="Pfam" id="PF19493"/>
    </source>
</evidence>
<dbReference type="EMBL" id="JACHMS010000001">
    <property type="protein sequence ID" value="MBB4713634.1"/>
    <property type="molecule type" value="Genomic_DNA"/>
</dbReference>
<organism evidence="2 3">
    <name type="scientific">Streptomyces luteogriseus</name>
    <dbReference type="NCBI Taxonomy" id="68233"/>
    <lineage>
        <taxon>Bacteria</taxon>
        <taxon>Bacillati</taxon>
        <taxon>Actinomycetota</taxon>
        <taxon>Actinomycetes</taxon>
        <taxon>Kitasatosporales</taxon>
        <taxon>Streptomycetaceae</taxon>
        <taxon>Streptomyces</taxon>
    </lineage>
</organism>
<name>A0A7W7DMR6_9ACTN</name>
<evidence type="ECO:0000313" key="2">
    <source>
        <dbReference type="EMBL" id="MBB4713634.1"/>
    </source>
</evidence>
<reference evidence="2 3" key="1">
    <citation type="submission" date="2020-08" db="EMBL/GenBank/DDBJ databases">
        <title>Sequencing the genomes of 1000 actinobacteria strains.</title>
        <authorList>
            <person name="Klenk H.-P."/>
        </authorList>
    </citation>
    <scope>NUCLEOTIDE SEQUENCE [LARGE SCALE GENOMIC DNA]</scope>
    <source>
        <strain evidence="2 3">DSM 40483</strain>
    </source>
</reference>
<comment type="caution">
    <text evidence="2">The sequence shown here is derived from an EMBL/GenBank/DDBJ whole genome shotgun (WGS) entry which is preliminary data.</text>
</comment>
<dbReference type="Pfam" id="PF19493">
    <property type="entry name" value="Trypco1"/>
    <property type="match status" value="1"/>
</dbReference>
<proteinExistence type="predicted"/>
<accession>A0A7W7DMR6</accession>
<protein>
    <recommendedName>
        <fullName evidence="1">Trypsin-co-occurring domain-containing protein</fullName>
    </recommendedName>
</protein>
<dbReference type="NCBIfam" id="NF041216">
    <property type="entry name" value="CU044_2847_fam"/>
    <property type="match status" value="1"/>
</dbReference>
<evidence type="ECO:0000313" key="3">
    <source>
        <dbReference type="Proteomes" id="UP000565089"/>
    </source>
</evidence>